<dbReference type="PANTHER" id="PTHR32071:SF57">
    <property type="entry name" value="C4-DICARBOXYLATE TRANSPORT TRANSCRIPTIONAL REGULATORY PROTEIN DCTD"/>
    <property type="match status" value="1"/>
</dbReference>
<dbReference type="AlphaFoldDB" id="A0A2N0ZLD2"/>
<evidence type="ECO:0000313" key="12">
    <source>
        <dbReference type="Proteomes" id="UP000233343"/>
    </source>
</evidence>
<reference evidence="11 12" key="1">
    <citation type="journal article" date="2010" name="Int. J. Syst. Evol. Microbiol.">
        <title>Bacillus horneckiae sp. nov., isolated from a spacecraft-assembly clean room.</title>
        <authorList>
            <person name="Vaishampayan P."/>
            <person name="Probst A."/>
            <person name="Krishnamurthi S."/>
            <person name="Ghosh S."/>
            <person name="Osman S."/>
            <person name="McDowall A."/>
            <person name="Ruckmani A."/>
            <person name="Mayilraj S."/>
            <person name="Venkateswaran K."/>
        </authorList>
    </citation>
    <scope>NUCLEOTIDE SEQUENCE [LARGE SCALE GENOMIC DNA]</scope>
    <source>
        <strain evidence="12">1PO1SC</strain>
    </source>
</reference>
<dbReference type="Pfam" id="PF00158">
    <property type="entry name" value="Sigma54_activat"/>
    <property type="match status" value="1"/>
</dbReference>
<evidence type="ECO:0000256" key="2">
    <source>
        <dbReference type="ARBA" id="ARBA00022797"/>
    </source>
</evidence>
<dbReference type="Proteomes" id="UP000233343">
    <property type="component" value="Unassembled WGS sequence"/>
</dbReference>
<dbReference type="SUPFAM" id="SSF46689">
    <property type="entry name" value="Homeodomain-like"/>
    <property type="match status" value="1"/>
</dbReference>
<keyword evidence="5" id="KW-0804">Transcription</keyword>
<dbReference type="PANTHER" id="PTHR32071">
    <property type="entry name" value="TRANSCRIPTIONAL REGULATORY PROTEIN"/>
    <property type="match status" value="1"/>
</dbReference>
<evidence type="ECO:0000256" key="5">
    <source>
        <dbReference type="ARBA" id="ARBA00023163"/>
    </source>
</evidence>
<dbReference type="PROSITE" id="PS00675">
    <property type="entry name" value="SIGMA54_INTERACT_1"/>
    <property type="match status" value="1"/>
</dbReference>
<dbReference type="SUPFAM" id="SSF52540">
    <property type="entry name" value="P-loop containing nucleoside triphosphate hydrolases"/>
    <property type="match status" value="1"/>
</dbReference>
<dbReference type="GO" id="GO:0005524">
    <property type="term" value="F:ATP binding"/>
    <property type="evidence" value="ECO:0007669"/>
    <property type="project" value="UniProtKB-KW"/>
</dbReference>
<dbReference type="InterPro" id="IPR000700">
    <property type="entry name" value="PAS-assoc_C"/>
</dbReference>
<keyword evidence="3" id="KW-0067">ATP-binding</keyword>
<feature type="domain" description="PAC" evidence="10">
    <location>
        <begin position="170"/>
        <end position="221"/>
    </location>
</feature>
<feature type="domain" description="Sigma-54 factor interaction" evidence="8">
    <location>
        <begin position="247"/>
        <end position="477"/>
    </location>
</feature>
<dbReference type="InterPro" id="IPR027417">
    <property type="entry name" value="P-loop_NTPase"/>
</dbReference>
<dbReference type="Gene3D" id="1.10.8.60">
    <property type="match status" value="1"/>
</dbReference>
<keyword evidence="2" id="KW-0058">Aromatic hydrocarbons catabolism</keyword>
<accession>A0A2N0ZLD2</accession>
<evidence type="ECO:0000256" key="6">
    <source>
        <dbReference type="ARBA" id="ARBA00029500"/>
    </source>
</evidence>
<dbReference type="CDD" id="cd00130">
    <property type="entry name" value="PAS"/>
    <property type="match status" value="1"/>
</dbReference>
<keyword evidence="12" id="KW-1185">Reference proteome</keyword>
<dbReference type="Gene3D" id="3.30.450.20">
    <property type="entry name" value="PAS domain"/>
    <property type="match status" value="1"/>
</dbReference>
<dbReference type="NCBIfam" id="TIGR00229">
    <property type="entry name" value="sensory_box"/>
    <property type="match status" value="1"/>
</dbReference>
<dbReference type="CDD" id="cd00009">
    <property type="entry name" value="AAA"/>
    <property type="match status" value="1"/>
</dbReference>
<evidence type="ECO:0000256" key="3">
    <source>
        <dbReference type="ARBA" id="ARBA00022840"/>
    </source>
</evidence>
<dbReference type="InterPro" id="IPR035965">
    <property type="entry name" value="PAS-like_dom_sf"/>
</dbReference>
<evidence type="ECO:0000256" key="7">
    <source>
        <dbReference type="SAM" id="Coils"/>
    </source>
</evidence>
<dbReference type="PROSITE" id="PS00688">
    <property type="entry name" value="SIGMA54_INTERACT_3"/>
    <property type="match status" value="1"/>
</dbReference>
<proteinExistence type="predicted"/>
<dbReference type="PROSITE" id="PS50045">
    <property type="entry name" value="SIGMA54_INTERACT_4"/>
    <property type="match status" value="1"/>
</dbReference>
<evidence type="ECO:0000256" key="1">
    <source>
        <dbReference type="ARBA" id="ARBA00022741"/>
    </source>
</evidence>
<protein>
    <recommendedName>
        <fullName evidence="6">HTH-type transcriptional regulatory protein TyrR</fullName>
    </recommendedName>
</protein>
<dbReference type="Pfam" id="PF18024">
    <property type="entry name" value="HTH_50"/>
    <property type="match status" value="1"/>
</dbReference>
<dbReference type="PROSITE" id="PS50113">
    <property type="entry name" value="PAC"/>
    <property type="match status" value="1"/>
</dbReference>
<dbReference type="InterPro" id="IPR025662">
    <property type="entry name" value="Sigma_54_int_dom_ATP-bd_1"/>
</dbReference>
<dbReference type="FunFam" id="3.40.50.300:FF:000006">
    <property type="entry name" value="DNA-binding transcriptional regulator NtrC"/>
    <property type="match status" value="1"/>
</dbReference>
<dbReference type="GO" id="GO:0006355">
    <property type="term" value="P:regulation of DNA-templated transcription"/>
    <property type="evidence" value="ECO:0007669"/>
    <property type="project" value="InterPro"/>
</dbReference>
<evidence type="ECO:0000259" key="8">
    <source>
        <dbReference type="PROSITE" id="PS50045"/>
    </source>
</evidence>
<dbReference type="InterPro" id="IPR003593">
    <property type="entry name" value="AAA+_ATPase"/>
</dbReference>
<dbReference type="InterPro" id="IPR058031">
    <property type="entry name" value="AAA_lid_NorR"/>
</dbReference>
<dbReference type="GO" id="GO:0003677">
    <property type="term" value="F:DNA binding"/>
    <property type="evidence" value="ECO:0007669"/>
    <property type="project" value="UniProtKB-KW"/>
</dbReference>
<evidence type="ECO:0000259" key="10">
    <source>
        <dbReference type="PROSITE" id="PS50113"/>
    </source>
</evidence>
<keyword evidence="4" id="KW-0805">Transcription regulation</keyword>
<dbReference type="InterPro" id="IPR030828">
    <property type="entry name" value="HTH_TyrR"/>
</dbReference>
<dbReference type="SUPFAM" id="SSF55785">
    <property type="entry name" value="PYP-like sensor domain (PAS domain)"/>
    <property type="match status" value="1"/>
</dbReference>
<sequence length="558" mass="63676">MPIQLQETYAILKTDKCGRVVEVNEKLQQSITFSIKNQNVRDAFQRWVTYEEIKVVIAETADGLSLLFLKGEYAEGVQSYYGIISSEMKELMVKLDELIKANRRLKAVIENSYDGIYLTDNEGNTLLTNSAMERITGIPKEYYMGKKVESLVKRGILETSLTQRVIETKESISRVQFNRAGNESLLLTGSPVFNEDGDVESVVTNIRDLSQLIELQNALKEANSLNDTYRQEIERLKKNDVNSSNSLVLRSEKMRDIYDTVDRLVNVDATVLILGDTGVGKDVMAIYIYEQSERKSKGKFIKLNCGAIPAELIESELFGYEKGAFTGANQQGKPGMFELADQGVLFLDEIGELPITAQVKLLRVIQEKEVQRIGSVSPKKINVRLIAATNRDLKSMVDDGTFREDLYYRLNVIQLQIPRLSDRREDIYPLMESILKRMNNKYQMNKQFSDELKGFLYQYNWPGNIRELSNLVERLVIVSKNYTITINDLPQEYHSAQQNMELPQASLTLKEAIEMAEKQVIMQALNKCSTTYELAEILQTSQPTISRKLKKYGIKLIH</sequence>
<dbReference type="InterPro" id="IPR025944">
    <property type="entry name" value="Sigma_54_int_dom_CS"/>
</dbReference>
<evidence type="ECO:0000256" key="4">
    <source>
        <dbReference type="ARBA" id="ARBA00023015"/>
    </source>
</evidence>
<dbReference type="PROSITE" id="PS50112">
    <property type="entry name" value="PAS"/>
    <property type="match status" value="1"/>
</dbReference>
<dbReference type="Pfam" id="PF00989">
    <property type="entry name" value="PAS"/>
    <property type="match status" value="1"/>
</dbReference>
<name>A0A2N0ZLD2_9BACI</name>
<dbReference type="SMART" id="SM00382">
    <property type="entry name" value="AAA"/>
    <property type="match status" value="1"/>
</dbReference>
<comment type="caution">
    <text evidence="11">The sequence shown here is derived from an EMBL/GenBank/DDBJ whole genome shotgun (WGS) entry which is preliminary data.</text>
</comment>
<dbReference type="SMART" id="SM00091">
    <property type="entry name" value="PAS"/>
    <property type="match status" value="1"/>
</dbReference>
<organism evidence="11 12">
    <name type="scientific">Cytobacillus horneckiae</name>
    <dbReference type="NCBI Taxonomy" id="549687"/>
    <lineage>
        <taxon>Bacteria</taxon>
        <taxon>Bacillati</taxon>
        <taxon>Bacillota</taxon>
        <taxon>Bacilli</taxon>
        <taxon>Bacillales</taxon>
        <taxon>Bacillaceae</taxon>
        <taxon>Cytobacillus</taxon>
    </lineage>
</organism>
<dbReference type="InterPro" id="IPR002078">
    <property type="entry name" value="Sigma_54_int"/>
</dbReference>
<feature type="domain" description="PAS" evidence="9">
    <location>
        <begin position="101"/>
        <end position="146"/>
    </location>
</feature>
<dbReference type="Gene3D" id="3.40.50.300">
    <property type="entry name" value="P-loop containing nucleotide triphosphate hydrolases"/>
    <property type="match status" value="1"/>
</dbReference>
<dbReference type="RefSeq" id="WP_066199499.1">
    <property type="nucleotide sequence ID" value="NZ_JAFDQP010000002.1"/>
</dbReference>
<dbReference type="InterPro" id="IPR000014">
    <property type="entry name" value="PAS"/>
</dbReference>
<keyword evidence="1" id="KW-0547">Nucleotide-binding</keyword>
<evidence type="ECO:0000313" key="11">
    <source>
        <dbReference type="EMBL" id="PKG30324.1"/>
    </source>
</evidence>
<dbReference type="Pfam" id="PF25601">
    <property type="entry name" value="AAA_lid_14"/>
    <property type="match status" value="1"/>
</dbReference>
<feature type="coiled-coil region" evidence="7">
    <location>
        <begin position="212"/>
        <end position="239"/>
    </location>
</feature>
<dbReference type="InterPro" id="IPR009057">
    <property type="entry name" value="Homeodomain-like_sf"/>
</dbReference>
<dbReference type="EMBL" id="PISD01000008">
    <property type="protein sequence ID" value="PKG30324.1"/>
    <property type="molecule type" value="Genomic_DNA"/>
</dbReference>
<gene>
    <name evidence="11" type="ORF">CWS20_04850</name>
</gene>
<dbReference type="Gene3D" id="1.10.10.60">
    <property type="entry name" value="Homeodomain-like"/>
    <property type="match status" value="1"/>
</dbReference>
<dbReference type="InterPro" id="IPR013767">
    <property type="entry name" value="PAS_fold"/>
</dbReference>
<keyword evidence="7" id="KW-0175">Coiled coil</keyword>
<evidence type="ECO:0000259" key="9">
    <source>
        <dbReference type="PROSITE" id="PS50112"/>
    </source>
</evidence>